<name>A0AAN7BU58_9PEZI</name>
<evidence type="ECO:0000313" key="3">
    <source>
        <dbReference type="Proteomes" id="UP001301958"/>
    </source>
</evidence>
<feature type="signal peptide" evidence="1">
    <location>
        <begin position="1"/>
        <end position="22"/>
    </location>
</feature>
<reference evidence="2" key="2">
    <citation type="submission" date="2023-05" db="EMBL/GenBank/DDBJ databases">
        <authorList>
            <consortium name="Lawrence Berkeley National Laboratory"/>
            <person name="Steindorff A."/>
            <person name="Hensen N."/>
            <person name="Bonometti L."/>
            <person name="Westerberg I."/>
            <person name="Brannstrom I.O."/>
            <person name="Guillou S."/>
            <person name="Cros-Aarteil S."/>
            <person name="Calhoun S."/>
            <person name="Haridas S."/>
            <person name="Kuo A."/>
            <person name="Mondo S."/>
            <person name="Pangilinan J."/>
            <person name="Riley R."/>
            <person name="Labutti K."/>
            <person name="Andreopoulos B."/>
            <person name="Lipzen A."/>
            <person name="Chen C."/>
            <person name="Yanf M."/>
            <person name="Daum C."/>
            <person name="Ng V."/>
            <person name="Clum A."/>
            <person name="Ohm R."/>
            <person name="Martin F."/>
            <person name="Silar P."/>
            <person name="Natvig D."/>
            <person name="Lalanne C."/>
            <person name="Gautier V."/>
            <person name="Ament-Velasquez S.L."/>
            <person name="Kruys A."/>
            <person name="Hutchinson M.I."/>
            <person name="Powell A.J."/>
            <person name="Barry K."/>
            <person name="Miller A.N."/>
            <person name="Grigoriev I.V."/>
            <person name="Debuchy R."/>
            <person name="Gladieux P."/>
            <person name="Thoren M.H."/>
            <person name="Johannesson H."/>
        </authorList>
    </citation>
    <scope>NUCLEOTIDE SEQUENCE</scope>
    <source>
        <strain evidence="2">CBS 990.96</strain>
    </source>
</reference>
<keyword evidence="1" id="KW-0732">Signal</keyword>
<evidence type="ECO:0008006" key="4">
    <source>
        <dbReference type="Google" id="ProtNLM"/>
    </source>
</evidence>
<reference evidence="2" key="1">
    <citation type="journal article" date="2023" name="Mol. Phylogenet. Evol.">
        <title>Genome-scale phylogeny and comparative genomics of the fungal order Sordariales.</title>
        <authorList>
            <person name="Hensen N."/>
            <person name="Bonometti L."/>
            <person name="Westerberg I."/>
            <person name="Brannstrom I.O."/>
            <person name="Guillou S."/>
            <person name="Cros-Aarteil S."/>
            <person name="Calhoun S."/>
            <person name="Haridas S."/>
            <person name="Kuo A."/>
            <person name="Mondo S."/>
            <person name="Pangilinan J."/>
            <person name="Riley R."/>
            <person name="LaButti K."/>
            <person name="Andreopoulos B."/>
            <person name="Lipzen A."/>
            <person name="Chen C."/>
            <person name="Yan M."/>
            <person name="Daum C."/>
            <person name="Ng V."/>
            <person name="Clum A."/>
            <person name="Steindorff A."/>
            <person name="Ohm R.A."/>
            <person name="Martin F."/>
            <person name="Silar P."/>
            <person name="Natvig D.O."/>
            <person name="Lalanne C."/>
            <person name="Gautier V."/>
            <person name="Ament-Velasquez S.L."/>
            <person name="Kruys A."/>
            <person name="Hutchinson M.I."/>
            <person name="Powell A.J."/>
            <person name="Barry K."/>
            <person name="Miller A.N."/>
            <person name="Grigoriev I.V."/>
            <person name="Debuchy R."/>
            <person name="Gladieux P."/>
            <person name="Hiltunen Thoren M."/>
            <person name="Johannesson H."/>
        </authorList>
    </citation>
    <scope>NUCLEOTIDE SEQUENCE</scope>
    <source>
        <strain evidence="2">CBS 990.96</strain>
    </source>
</reference>
<evidence type="ECO:0000313" key="2">
    <source>
        <dbReference type="EMBL" id="KAK4229689.1"/>
    </source>
</evidence>
<proteinExistence type="predicted"/>
<keyword evidence="3" id="KW-1185">Reference proteome</keyword>
<comment type="caution">
    <text evidence="2">The sequence shown here is derived from an EMBL/GenBank/DDBJ whole genome shotgun (WGS) entry which is preliminary data.</text>
</comment>
<gene>
    <name evidence="2" type="ORF">QBC38DRAFT_441576</name>
</gene>
<organism evidence="2 3">
    <name type="scientific">Podospora fimiseda</name>
    <dbReference type="NCBI Taxonomy" id="252190"/>
    <lineage>
        <taxon>Eukaryota</taxon>
        <taxon>Fungi</taxon>
        <taxon>Dikarya</taxon>
        <taxon>Ascomycota</taxon>
        <taxon>Pezizomycotina</taxon>
        <taxon>Sordariomycetes</taxon>
        <taxon>Sordariomycetidae</taxon>
        <taxon>Sordariales</taxon>
        <taxon>Podosporaceae</taxon>
        <taxon>Podospora</taxon>
    </lineage>
</organism>
<accession>A0AAN7BU58</accession>
<protein>
    <recommendedName>
        <fullName evidence="4">Secreted protein</fullName>
    </recommendedName>
</protein>
<sequence length="143" mass="16456">MLQVAFLLLLLLLSMTAPGTRPTGSWSFIIRAGDKLPALCQERRGGWDDGWLDVDHLIVVSKYIQQTDLVRVEIQQQSTRPYPATQRYMAHAHTSRLSSHDSGWTVKMWVRWRWGQEGFRKKRRERMVPASAATLSVPAILRI</sequence>
<dbReference type="AlphaFoldDB" id="A0AAN7BU58"/>
<dbReference type="Proteomes" id="UP001301958">
    <property type="component" value="Unassembled WGS sequence"/>
</dbReference>
<dbReference type="EMBL" id="MU865305">
    <property type="protein sequence ID" value="KAK4229689.1"/>
    <property type="molecule type" value="Genomic_DNA"/>
</dbReference>
<evidence type="ECO:0000256" key="1">
    <source>
        <dbReference type="SAM" id="SignalP"/>
    </source>
</evidence>
<feature type="chain" id="PRO_5042810925" description="Secreted protein" evidence="1">
    <location>
        <begin position="23"/>
        <end position="143"/>
    </location>
</feature>